<evidence type="ECO:0000256" key="8">
    <source>
        <dbReference type="RuleBase" id="RU363058"/>
    </source>
</evidence>
<evidence type="ECO:0000256" key="3">
    <source>
        <dbReference type="ARBA" id="ARBA00022448"/>
    </source>
</evidence>
<dbReference type="GO" id="GO:0016020">
    <property type="term" value="C:membrane"/>
    <property type="evidence" value="ECO:0007669"/>
    <property type="project" value="UniProtKB-SubCell"/>
</dbReference>
<keyword evidence="5" id="KW-0812">Transmembrane</keyword>
<comment type="similarity">
    <text evidence="2 8">Belongs to the inorganic phosphate transporter (PiT) (TC 2.A.20) family.</text>
</comment>
<dbReference type="EMBL" id="LR899979">
    <property type="protein sequence ID" value="CAD7243595.1"/>
    <property type="molecule type" value="Genomic_DNA"/>
</dbReference>
<accession>A0A7R9A0Z1</accession>
<feature type="region of interest" description="Disordered" evidence="9">
    <location>
        <begin position="170"/>
        <end position="257"/>
    </location>
</feature>
<dbReference type="AlphaFoldDB" id="A0A7R9A0Z1"/>
<evidence type="ECO:0000313" key="10">
    <source>
        <dbReference type="EMBL" id="CAD7243595.1"/>
    </source>
</evidence>
<feature type="compositionally biased region" description="Low complexity" evidence="9">
    <location>
        <begin position="202"/>
        <end position="211"/>
    </location>
</feature>
<dbReference type="Pfam" id="PF01384">
    <property type="entry name" value="PHO4"/>
    <property type="match status" value="1"/>
</dbReference>
<evidence type="ECO:0000256" key="1">
    <source>
        <dbReference type="ARBA" id="ARBA00004141"/>
    </source>
</evidence>
<dbReference type="EMBL" id="CAJPEV010000462">
    <property type="protein sequence ID" value="CAG0885525.1"/>
    <property type="molecule type" value="Genomic_DNA"/>
</dbReference>
<gene>
    <name evidence="10" type="ORF">DSTB1V02_LOCUS3511</name>
</gene>
<keyword evidence="4 8" id="KW-0592">Phosphate transport</keyword>
<evidence type="ECO:0000313" key="11">
    <source>
        <dbReference type="Proteomes" id="UP000677054"/>
    </source>
</evidence>
<feature type="compositionally biased region" description="Polar residues" evidence="9">
    <location>
        <begin position="230"/>
        <end position="239"/>
    </location>
</feature>
<evidence type="ECO:0000256" key="7">
    <source>
        <dbReference type="ARBA" id="ARBA00023136"/>
    </source>
</evidence>
<evidence type="ECO:0000256" key="4">
    <source>
        <dbReference type="ARBA" id="ARBA00022592"/>
    </source>
</evidence>
<dbReference type="PANTHER" id="PTHR11101:SF80">
    <property type="entry name" value="PHOSPHATE TRANSPORTER"/>
    <property type="match status" value="1"/>
</dbReference>
<keyword evidence="11" id="KW-1185">Reference proteome</keyword>
<dbReference type="OrthoDB" id="260807at2759"/>
<evidence type="ECO:0000256" key="5">
    <source>
        <dbReference type="ARBA" id="ARBA00022692"/>
    </source>
</evidence>
<proteinExistence type="inferred from homology"/>
<feature type="region of interest" description="Disordered" evidence="9">
    <location>
        <begin position="297"/>
        <end position="323"/>
    </location>
</feature>
<comment type="subcellular location">
    <subcellularLocation>
        <location evidence="1 8">Membrane</location>
        <topology evidence="1 8">Multi-pass membrane protein</topology>
    </subcellularLocation>
</comment>
<feature type="compositionally biased region" description="Basic and acidic residues" evidence="9">
    <location>
        <begin position="219"/>
        <end position="229"/>
    </location>
</feature>
<keyword evidence="7" id="KW-0472">Membrane</keyword>
<evidence type="ECO:0000256" key="6">
    <source>
        <dbReference type="ARBA" id="ARBA00022989"/>
    </source>
</evidence>
<dbReference type="Proteomes" id="UP000677054">
    <property type="component" value="Unassembled WGS sequence"/>
</dbReference>
<dbReference type="GO" id="GO:0035435">
    <property type="term" value="P:phosphate ion transmembrane transport"/>
    <property type="evidence" value="ECO:0007669"/>
    <property type="project" value="TreeGrafter"/>
</dbReference>
<dbReference type="GO" id="GO:0005315">
    <property type="term" value="F:phosphate transmembrane transporter activity"/>
    <property type="evidence" value="ECO:0007669"/>
    <property type="project" value="InterPro"/>
</dbReference>
<comment type="function">
    <text evidence="8">Sodium-phosphate symporter.</text>
</comment>
<feature type="region of interest" description="Disordered" evidence="9">
    <location>
        <begin position="340"/>
        <end position="367"/>
    </location>
</feature>
<keyword evidence="3 8" id="KW-0813">Transport</keyword>
<feature type="compositionally biased region" description="Basic and acidic residues" evidence="9">
    <location>
        <begin position="171"/>
        <end position="200"/>
    </location>
</feature>
<protein>
    <recommendedName>
        <fullName evidence="8">Phosphate transporter</fullName>
    </recommendedName>
</protein>
<evidence type="ECO:0000256" key="2">
    <source>
        <dbReference type="ARBA" id="ARBA00009916"/>
    </source>
</evidence>
<evidence type="ECO:0000256" key="9">
    <source>
        <dbReference type="SAM" id="MobiDB-lite"/>
    </source>
</evidence>
<dbReference type="PANTHER" id="PTHR11101">
    <property type="entry name" value="PHOSPHATE TRANSPORTER"/>
    <property type="match status" value="1"/>
</dbReference>
<organism evidence="10">
    <name type="scientific">Darwinula stevensoni</name>
    <dbReference type="NCBI Taxonomy" id="69355"/>
    <lineage>
        <taxon>Eukaryota</taxon>
        <taxon>Metazoa</taxon>
        <taxon>Ecdysozoa</taxon>
        <taxon>Arthropoda</taxon>
        <taxon>Crustacea</taxon>
        <taxon>Oligostraca</taxon>
        <taxon>Ostracoda</taxon>
        <taxon>Podocopa</taxon>
        <taxon>Podocopida</taxon>
        <taxon>Darwinulocopina</taxon>
        <taxon>Darwinuloidea</taxon>
        <taxon>Darwinulidae</taxon>
        <taxon>Darwinula</taxon>
    </lineage>
</organism>
<name>A0A7R9A0Z1_9CRUS</name>
<reference evidence="10" key="1">
    <citation type="submission" date="2020-11" db="EMBL/GenBank/DDBJ databases">
        <authorList>
            <person name="Tran Van P."/>
        </authorList>
    </citation>
    <scope>NUCLEOTIDE SEQUENCE</scope>
</reference>
<sequence>MKRIPRDAGSKVAETMRSEIIDMSVYNGTEKQVMLGALATLGKPRSVFASEVTMVPGNVRWAGGSGLWQLASTYFGLPISTTHGVVGAIVGFTLVAKGSLGVRWIGIARIGKPFAEQTRWFGHNNMMRMSLPNPNQLLQRMGENFGAMATSFQKGISGLFGNGNNNQVSARIEEEKDVRYSSRDDGRRQRNDRSREDRNEWQQQGQMTQAQSTENQAQKTREQSNRYDPNRSNSDTNAHANREKNEGAEPRDGMGTPRLSLEELQRWFQANTRNWGQMWNQQRNRWNQQDWWYDGSETENRNERNTARGQGRRQNGRKGNRDNYDWYEYDYGEATGSRNERRNGDSWFYGTDSEGRTTRGMGSRSAQITDSNLAKTILELLQGMAKAIGQQFPKWIS</sequence>
<feature type="compositionally biased region" description="Basic and acidic residues" evidence="9">
    <location>
        <begin position="240"/>
        <end position="252"/>
    </location>
</feature>
<dbReference type="InterPro" id="IPR001204">
    <property type="entry name" value="Phos_transporter"/>
</dbReference>
<keyword evidence="6" id="KW-1133">Transmembrane helix</keyword>